<feature type="compositionally biased region" description="Basic and acidic residues" evidence="1">
    <location>
        <begin position="1"/>
        <end position="10"/>
    </location>
</feature>
<sequence>MNATERRLADALKTAGDTLGPGDVPPLDLSSKHRRSVLARPLILAAAAASVAAIVVGAGAAAVTIGGSRPDREPGPLTRQADENNSVVVYLCARTSSNPVCGKKDATQVQKDALSKELAKLPWVHRVEYESRKEAFERFKKQFEERPGFVESAREGDIPDSFRVTVRDPGDRSKVGRAMIGRPGVDQVVVSERA</sequence>
<feature type="region of interest" description="Disordered" evidence="1">
    <location>
        <begin position="1"/>
        <end position="27"/>
    </location>
</feature>
<dbReference type="Proteomes" id="UP001596074">
    <property type="component" value="Unassembled WGS sequence"/>
</dbReference>
<dbReference type="RefSeq" id="WP_378285180.1">
    <property type="nucleotide sequence ID" value="NZ_JBHSON010000042.1"/>
</dbReference>
<feature type="transmembrane region" description="Helical" evidence="2">
    <location>
        <begin position="42"/>
        <end position="63"/>
    </location>
</feature>
<dbReference type="EMBL" id="JBHSON010000042">
    <property type="protein sequence ID" value="MFC5749456.1"/>
    <property type="molecule type" value="Genomic_DNA"/>
</dbReference>
<keyword evidence="5" id="KW-1185">Reference proteome</keyword>
<dbReference type="InterPro" id="IPR040690">
    <property type="entry name" value="FtsX_ECD"/>
</dbReference>
<evidence type="ECO:0000259" key="3">
    <source>
        <dbReference type="Pfam" id="PF18075"/>
    </source>
</evidence>
<name>A0ABW1A2R9_9ACTN</name>
<evidence type="ECO:0000313" key="5">
    <source>
        <dbReference type="Proteomes" id="UP001596074"/>
    </source>
</evidence>
<accession>A0ABW1A2R9</accession>
<dbReference type="Gene3D" id="3.30.70.3040">
    <property type="match status" value="1"/>
</dbReference>
<feature type="domain" description="FtsX extracellular" evidence="3">
    <location>
        <begin position="87"/>
        <end position="188"/>
    </location>
</feature>
<dbReference type="Pfam" id="PF18075">
    <property type="entry name" value="FtsX_ECD"/>
    <property type="match status" value="1"/>
</dbReference>
<gene>
    <name evidence="4" type="ORF">ACFPZN_27870</name>
</gene>
<keyword evidence="2" id="KW-0472">Membrane</keyword>
<protein>
    <submittedName>
        <fullName evidence="4">Permease-like cell division protein FtsX</fullName>
    </submittedName>
</protein>
<reference evidence="5" key="1">
    <citation type="journal article" date="2019" name="Int. J. Syst. Evol. Microbiol.">
        <title>The Global Catalogue of Microorganisms (GCM) 10K type strain sequencing project: providing services to taxonomists for standard genome sequencing and annotation.</title>
        <authorList>
            <consortium name="The Broad Institute Genomics Platform"/>
            <consortium name="The Broad Institute Genome Sequencing Center for Infectious Disease"/>
            <person name="Wu L."/>
            <person name="Ma J."/>
        </authorList>
    </citation>
    <scope>NUCLEOTIDE SEQUENCE [LARGE SCALE GENOMIC DNA]</scope>
    <source>
        <strain evidence="5">KCTC 42087</strain>
    </source>
</reference>
<organism evidence="4 5">
    <name type="scientific">Actinomadura rugatobispora</name>
    <dbReference type="NCBI Taxonomy" id="1994"/>
    <lineage>
        <taxon>Bacteria</taxon>
        <taxon>Bacillati</taxon>
        <taxon>Actinomycetota</taxon>
        <taxon>Actinomycetes</taxon>
        <taxon>Streptosporangiales</taxon>
        <taxon>Thermomonosporaceae</taxon>
        <taxon>Actinomadura</taxon>
    </lineage>
</organism>
<keyword evidence="2" id="KW-0812">Transmembrane</keyword>
<keyword evidence="2" id="KW-1133">Transmembrane helix</keyword>
<evidence type="ECO:0000256" key="2">
    <source>
        <dbReference type="SAM" id="Phobius"/>
    </source>
</evidence>
<proteinExistence type="predicted"/>
<comment type="caution">
    <text evidence="4">The sequence shown here is derived from an EMBL/GenBank/DDBJ whole genome shotgun (WGS) entry which is preliminary data.</text>
</comment>
<evidence type="ECO:0000313" key="4">
    <source>
        <dbReference type="EMBL" id="MFC5749456.1"/>
    </source>
</evidence>
<evidence type="ECO:0000256" key="1">
    <source>
        <dbReference type="SAM" id="MobiDB-lite"/>
    </source>
</evidence>